<protein>
    <submittedName>
        <fullName evidence="1">Uncharacterized protein</fullName>
    </submittedName>
</protein>
<dbReference type="Proteomes" id="UP001595719">
    <property type="component" value="Unassembled WGS sequence"/>
</dbReference>
<organism evidence="1 2">
    <name type="scientific">Flavobacterium quisquiliarum</name>
    <dbReference type="NCBI Taxonomy" id="1834436"/>
    <lineage>
        <taxon>Bacteria</taxon>
        <taxon>Pseudomonadati</taxon>
        <taxon>Bacteroidota</taxon>
        <taxon>Flavobacteriia</taxon>
        <taxon>Flavobacteriales</taxon>
        <taxon>Flavobacteriaceae</taxon>
        <taxon>Flavobacterium</taxon>
    </lineage>
</organism>
<dbReference type="EMBL" id="JBHSCO010000001">
    <property type="protein sequence ID" value="MFC4390365.1"/>
    <property type="molecule type" value="Genomic_DNA"/>
</dbReference>
<evidence type="ECO:0000313" key="2">
    <source>
        <dbReference type="Proteomes" id="UP001595719"/>
    </source>
</evidence>
<proteinExistence type="predicted"/>
<gene>
    <name evidence="1" type="ORF">ACFOY0_05110</name>
</gene>
<evidence type="ECO:0000313" key="1">
    <source>
        <dbReference type="EMBL" id="MFC4390365.1"/>
    </source>
</evidence>
<comment type="caution">
    <text evidence="1">The sequence shown here is derived from an EMBL/GenBank/DDBJ whole genome shotgun (WGS) entry which is preliminary data.</text>
</comment>
<sequence length="223" mass="26548">MKFCINIYKSDLEGKEAIANFTSLKEDEDYFYIEKDEYYRFQIDLEDLVRGDIIGDLYENINQVNFDETTVFLFQKLNLNNDESLLRLIPEISLSNQILFDFSTKLIEYYQNSDEDVYFYSLEYDNLVSTLHRFTVTNENYKVDTYDTIDNRIDEVELYNYSNNTSQKLVVKNKNEINILGNKFIVKKTFFKEKKIERLSKLLKLLEVAKHYKGINCAIGMYV</sequence>
<accession>A0ABV8W380</accession>
<reference evidence="2" key="1">
    <citation type="journal article" date="2019" name="Int. J. Syst. Evol. Microbiol.">
        <title>The Global Catalogue of Microorganisms (GCM) 10K type strain sequencing project: providing services to taxonomists for standard genome sequencing and annotation.</title>
        <authorList>
            <consortium name="The Broad Institute Genomics Platform"/>
            <consortium name="The Broad Institute Genome Sequencing Center for Infectious Disease"/>
            <person name="Wu L."/>
            <person name="Ma J."/>
        </authorList>
    </citation>
    <scope>NUCLEOTIDE SEQUENCE [LARGE SCALE GENOMIC DNA]</scope>
    <source>
        <strain evidence="2">CGMCC 1.15345</strain>
    </source>
</reference>
<keyword evidence="2" id="KW-1185">Reference proteome</keyword>
<name>A0ABV8W380_9FLAO</name>
<dbReference type="RefSeq" id="WP_179004390.1">
    <property type="nucleotide sequence ID" value="NZ_JBHSCO010000001.1"/>
</dbReference>